<evidence type="ECO:0008006" key="3">
    <source>
        <dbReference type="Google" id="ProtNLM"/>
    </source>
</evidence>
<comment type="caution">
    <text evidence="1">The sequence shown here is derived from an EMBL/GenBank/DDBJ whole genome shotgun (WGS) entry which is preliminary data.</text>
</comment>
<organism evidence="1 2">
    <name type="scientific">Nonomuraea maheshkhaliensis</name>
    <dbReference type="NCBI Taxonomy" id="419590"/>
    <lineage>
        <taxon>Bacteria</taxon>
        <taxon>Bacillati</taxon>
        <taxon>Actinomycetota</taxon>
        <taxon>Actinomycetes</taxon>
        <taxon>Streptosporangiales</taxon>
        <taxon>Streptosporangiaceae</taxon>
        <taxon>Nonomuraea</taxon>
    </lineage>
</organism>
<keyword evidence="2" id="KW-1185">Reference proteome</keyword>
<reference evidence="1 2" key="1">
    <citation type="journal article" date="2019" name="Int. J. Syst. Evol. Microbiol.">
        <title>The Global Catalogue of Microorganisms (GCM) 10K type strain sequencing project: providing services to taxonomists for standard genome sequencing and annotation.</title>
        <authorList>
            <consortium name="The Broad Institute Genomics Platform"/>
            <consortium name="The Broad Institute Genome Sequencing Center for Infectious Disease"/>
            <person name="Wu L."/>
            <person name="Ma J."/>
        </authorList>
    </citation>
    <scope>NUCLEOTIDE SEQUENCE [LARGE SCALE GENOMIC DNA]</scope>
    <source>
        <strain evidence="1 2">JCM 13929</strain>
    </source>
</reference>
<evidence type="ECO:0000313" key="2">
    <source>
        <dbReference type="Proteomes" id="UP001500064"/>
    </source>
</evidence>
<dbReference type="EMBL" id="BAAAMU010000266">
    <property type="protein sequence ID" value="GAA1698940.1"/>
    <property type="molecule type" value="Genomic_DNA"/>
</dbReference>
<evidence type="ECO:0000313" key="1">
    <source>
        <dbReference type="EMBL" id="GAA1698940.1"/>
    </source>
</evidence>
<dbReference type="InterPro" id="IPR004401">
    <property type="entry name" value="YbaB/EbfC"/>
</dbReference>
<accession>A0ABN2I5F6</accession>
<dbReference type="RefSeq" id="WP_346115525.1">
    <property type="nucleotide sequence ID" value="NZ_BAAAMU010000266.1"/>
</dbReference>
<protein>
    <recommendedName>
        <fullName evidence="3">YbaB/EbfC family DNA-binding protein</fullName>
    </recommendedName>
</protein>
<dbReference type="Gene3D" id="3.30.1310.10">
    <property type="entry name" value="Nucleoid-associated protein YbaB-like domain"/>
    <property type="match status" value="1"/>
</dbReference>
<proteinExistence type="predicted"/>
<sequence>MTERERRTGDPELDRIMSEFRANSQEYAGVMTGIGDVVGQAASRDDKIRVRVSASGQLLGLHLDPRAMRLASHELTETIMELSRQATEDAARRVVELTRPYLETDGR</sequence>
<name>A0ABN2I5F6_9ACTN</name>
<gene>
    <name evidence="1" type="ORF">GCM10009733_111700</name>
</gene>
<dbReference type="Pfam" id="PF02575">
    <property type="entry name" value="YbaB_DNA_bd"/>
    <property type="match status" value="1"/>
</dbReference>
<dbReference type="InterPro" id="IPR036894">
    <property type="entry name" value="YbaB-like_sf"/>
</dbReference>
<dbReference type="Proteomes" id="UP001500064">
    <property type="component" value="Unassembled WGS sequence"/>
</dbReference>